<dbReference type="InterPro" id="IPR008914">
    <property type="entry name" value="PEBP"/>
</dbReference>
<feature type="chain" id="PRO_5003597877" description="YbhB/YbcL family Raf kinase inhibitor-like protein" evidence="1">
    <location>
        <begin position="23"/>
        <end position="185"/>
    </location>
</feature>
<evidence type="ECO:0000313" key="2">
    <source>
        <dbReference type="EMBL" id="GAB55196.1"/>
    </source>
</evidence>
<reference evidence="2 3" key="1">
    <citation type="journal article" date="2012" name="J. Bacteriol.">
        <title>Genome sequence of proteorhodopsin-containing sea ice bacterium Glaciecola punicea ACAM 611T.</title>
        <authorList>
            <person name="Qin Q.-L."/>
            <person name="Xie B.-B."/>
            <person name="Shu Y.-L."/>
            <person name="Rong J.-C."/>
            <person name="Zhao D.-L."/>
            <person name="Zhang X.-Y."/>
            <person name="Chen X.-L."/>
            <person name="Zhou B.-C."/>
            <person name="Zhanga Y.-Z."/>
        </authorList>
    </citation>
    <scope>NUCLEOTIDE SEQUENCE [LARGE SCALE GENOMIC DNA]</scope>
    <source>
        <strain evidence="2 3">ACAM 611</strain>
    </source>
</reference>
<dbReference type="PANTHER" id="PTHR30289">
    <property type="entry name" value="UNCHARACTERIZED PROTEIN YBCL-RELATED"/>
    <property type="match status" value="1"/>
</dbReference>
<dbReference type="Proteomes" id="UP000053586">
    <property type="component" value="Unassembled WGS sequence"/>
</dbReference>
<protein>
    <recommendedName>
        <fullName evidence="4">YbhB/YbcL family Raf kinase inhibitor-like protein</fullName>
    </recommendedName>
</protein>
<dbReference type="InterPro" id="IPR036610">
    <property type="entry name" value="PEBP-like_sf"/>
</dbReference>
<dbReference type="PANTHER" id="PTHR30289:SF1">
    <property type="entry name" value="PEBP (PHOSPHATIDYLETHANOLAMINE-BINDING PROTEIN) FAMILY PROTEIN"/>
    <property type="match status" value="1"/>
</dbReference>
<keyword evidence="1" id="KW-0732">Signal</keyword>
<sequence length="185" mass="19872">MNLFTKSLVLASSILLSASVFAETFTLTSTDIKSGEFMNKAQEFNGFGCDGANISPQLSWTGAPEGTKAFAVFAYDLDAPTGSGWWHWQLVNIDRNVNSLAAGVEISNDQKALQGVTQIKNDYGQSVYGGACPPVGKAAHRYQFTVYALSQKLDLPQDPSGALTGFMVKSNSLASATIEALYERK</sequence>
<evidence type="ECO:0000313" key="3">
    <source>
        <dbReference type="Proteomes" id="UP000053586"/>
    </source>
</evidence>
<dbReference type="AlphaFoldDB" id="H5TA69"/>
<evidence type="ECO:0008006" key="4">
    <source>
        <dbReference type="Google" id="ProtNLM"/>
    </source>
</evidence>
<dbReference type="Gene3D" id="3.90.280.10">
    <property type="entry name" value="PEBP-like"/>
    <property type="match status" value="1"/>
</dbReference>
<proteinExistence type="predicted"/>
<accession>H5TA69</accession>
<dbReference type="InterPro" id="IPR005247">
    <property type="entry name" value="YbhB_YbcL/LppC-like"/>
</dbReference>
<name>H5TA69_9ALTE</name>
<reference evidence="2 3" key="2">
    <citation type="journal article" date="2017" name="Antonie Van Leeuwenhoek">
        <title>Rhizobium rhizosphaerae sp. nov., a novel species isolated from rice rhizosphere.</title>
        <authorList>
            <person name="Zhao J.J."/>
            <person name="Zhang J."/>
            <person name="Zhang R.J."/>
            <person name="Zhang C.W."/>
            <person name="Yin H.Q."/>
            <person name="Zhang X.X."/>
        </authorList>
    </citation>
    <scope>NUCLEOTIDE SEQUENCE [LARGE SCALE GENOMIC DNA]</scope>
    <source>
        <strain evidence="2 3">ACAM 611</strain>
    </source>
</reference>
<dbReference type="OrthoDB" id="9797506at2"/>
<dbReference type="STRING" id="56804.BAE46_01875"/>
<dbReference type="NCBIfam" id="TIGR00481">
    <property type="entry name" value="YbhB/YbcL family Raf kinase inhibitor-like protein"/>
    <property type="match status" value="1"/>
</dbReference>
<feature type="signal peptide" evidence="1">
    <location>
        <begin position="1"/>
        <end position="22"/>
    </location>
</feature>
<dbReference type="RefSeq" id="WP_006004092.1">
    <property type="nucleotide sequence ID" value="NZ_BAET01000008.1"/>
</dbReference>
<comment type="caution">
    <text evidence="2">The sequence shown here is derived from an EMBL/GenBank/DDBJ whole genome shotgun (WGS) entry which is preliminary data.</text>
</comment>
<dbReference type="Pfam" id="PF01161">
    <property type="entry name" value="PBP"/>
    <property type="match status" value="1"/>
</dbReference>
<organism evidence="2 3">
    <name type="scientific">Glaciecola punicea ACAM 611</name>
    <dbReference type="NCBI Taxonomy" id="1121923"/>
    <lineage>
        <taxon>Bacteria</taxon>
        <taxon>Pseudomonadati</taxon>
        <taxon>Pseudomonadota</taxon>
        <taxon>Gammaproteobacteria</taxon>
        <taxon>Alteromonadales</taxon>
        <taxon>Alteromonadaceae</taxon>
        <taxon>Glaciecola</taxon>
    </lineage>
</organism>
<evidence type="ECO:0000256" key="1">
    <source>
        <dbReference type="SAM" id="SignalP"/>
    </source>
</evidence>
<dbReference type="SUPFAM" id="SSF49777">
    <property type="entry name" value="PEBP-like"/>
    <property type="match status" value="1"/>
</dbReference>
<dbReference type="eggNOG" id="COG1881">
    <property type="taxonomic scope" value="Bacteria"/>
</dbReference>
<gene>
    <name evidence="2" type="ORF">GPUN_1065</name>
</gene>
<keyword evidence="3" id="KW-1185">Reference proteome</keyword>
<dbReference type="CDD" id="cd00865">
    <property type="entry name" value="PEBP_bact_arch"/>
    <property type="match status" value="1"/>
</dbReference>
<dbReference type="EMBL" id="BAET01000008">
    <property type="protein sequence ID" value="GAB55196.1"/>
    <property type="molecule type" value="Genomic_DNA"/>
</dbReference>